<dbReference type="SUPFAM" id="SSF53850">
    <property type="entry name" value="Periplasmic binding protein-like II"/>
    <property type="match status" value="1"/>
</dbReference>
<accession>A0A1Q4HGJ8</accession>
<dbReference type="Gene3D" id="1.10.10.10">
    <property type="entry name" value="Winged helix-like DNA-binding domain superfamily/Winged helix DNA-binding domain"/>
    <property type="match status" value="1"/>
</dbReference>
<dbReference type="PROSITE" id="PS50931">
    <property type="entry name" value="HTH_LYSR"/>
    <property type="match status" value="1"/>
</dbReference>
<dbReference type="RefSeq" id="WP_073855993.1">
    <property type="nucleotide sequence ID" value="NZ_BAAATC010000019.1"/>
</dbReference>
<dbReference type="GO" id="GO:0003700">
    <property type="term" value="F:DNA-binding transcription factor activity"/>
    <property type="evidence" value="ECO:0007669"/>
    <property type="project" value="InterPro"/>
</dbReference>
<comment type="similarity">
    <text evidence="1">Belongs to the LysR transcriptional regulatory family.</text>
</comment>
<dbReference type="InterPro" id="IPR000847">
    <property type="entry name" value="LysR_HTH_N"/>
</dbReference>
<proteinExistence type="inferred from homology"/>
<organism evidence="8 10">
    <name type="scientific">Mycolicibacterium diernhoferi</name>
    <dbReference type="NCBI Taxonomy" id="1801"/>
    <lineage>
        <taxon>Bacteria</taxon>
        <taxon>Bacillati</taxon>
        <taxon>Actinomycetota</taxon>
        <taxon>Actinomycetes</taxon>
        <taxon>Mycobacteriales</taxon>
        <taxon>Mycobacteriaceae</taxon>
        <taxon>Mycolicibacterium</taxon>
    </lineage>
</organism>
<evidence type="ECO:0000313" key="10">
    <source>
        <dbReference type="Proteomes" id="UP000220340"/>
    </source>
</evidence>
<reference evidence="8 10" key="2">
    <citation type="submission" date="2017-10" db="EMBL/GenBank/DDBJ databases">
        <title>The new phylogeny of genus Mycobacterium.</title>
        <authorList>
            <person name="Tortoli E."/>
            <person name="Trovato A."/>
            <person name="Cirillo D.M."/>
        </authorList>
    </citation>
    <scope>NUCLEOTIDE SEQUENCE [LARGE SCALE GENOMIC DNA]</scope>
    <source>
        <strain evidence="8 10">IP141170001</strain>
    </source>
</reference>
<keyword evidence="5" id="KW-0804">Transcription</keyword>
<evidence type="ECO:0000259" key="6">
    <source>
        <dbReference type="PROSITE" id="PS50931"/>
    </source>
</evidence>
<evidence type="ECO:0000313" key="9">
    <source>
        <dbReference type="Proteomes" id="UP000191039"/>
    </source>
</evidence>
<evidence type="ECO:0000256" key="3">
    <source>
        <dbReference type="ARBA" id="ARBA00023125"/>
    </source>
</evidence>
<dbReference type="InterPro" id="IPR036388">
    <property type="entry name" value="WH-like_DNA-bd_sf"/>
</dbReference>
<dbReference type="EMBL" id="PDCR01000001">
    <property type="protein sequence ID" value="PEG56389.1"/>
    <property type="molecule type" value="Genomic_DNA"/>
</dbReference>
<reference evidence="7 9" key="1">
    <citation type="submission" date="2016-09" db="EMBL/GenBank/DDBJ databases">
        <title>genome sequences of unsequenced Mycobacteria.</title>
        <authorList>
            <person name="Greninger A.L."/>
            <person name="Jerome K.R."/>
            <person name="Mcnair B."/>
            <person name="Wallis C."/>
            <person name="Fang F."/>
        </authorList>
    </citation>
    <scope>NUCLEOTIDE SEQUENCE [LARGE SCALE GENOMIC DNA]</scope>
    <source>
        <strain evidence="7 9">BM1</strain>
    </source>
</reference>
<evidence type="ECO:0000313" key="7">
    <source>
        <dbReference type="EMBL" id="OPE53842.1"/>
    </source>
</evidence>
<dbReference type="InterPro" id="IPR036390">
    <property type="entry name" value="WH_DNA-bd_sf"/>
</dbReference>
<comment type="caution">
    <text evidence="8">The sequence shown here is derived from an EMBL/GenBank/DDBJ whole genome shotgun (WGS) entry which is preliminary data.</text>
</comment>
<dbReference type="OrthoDB" id="9803735at2"/>
<dbReference type="SUPFAM" id="SSF46785">
    <property type="entry name" value="Winged helix' DNA-binding domain"/>
    <property type="match status" value="1"/>
</dbReference>
<keyword evidence="4" id="KW-0010">Activator</keyword>
<evidence type="ECO:0000256" key="2">
    <source>
        <dbReference type="ARBA" id="ARBA00023015"/>
    </source>
</evidence>
<dbReference type="STRING" id="1801.BRW64_09640"/>
<dbReference type="PANTHER" id="PTHR30346">
    <property type="entry name" value="TRANSCRIPTIONAL DUAL REGULATOR HCAR-RELATED"/>
    <property type="match status" value="1"/>
</dbReference>
<dbReference type="Proteomes" id="UP000191039">
    <property type="component" value="Unassembled WGS sequence"/>
</dbReference>
<dbReference type="Gene3D" id="3.40.190.10">
    <property type="entry name" value="Periplasmic binding protein-like II"/>
    <property type="match status" value="2"/>
</dbReference>
<dbReference type="GO" id="GO:0032993">
    <property type="term" value="C:protein-DNA complex"/>
    <property type="evidence" value="ECO:0007669"/>
    <property type="project" value="TreeGrafter"/>
</dbReference>
<dbReference type="Pfam" id="PF00126">
    <property type="entry name" value="HTH_1"/>
    <property type="match status" value="1"/>
</dbReference>
<dbReference type="InterPro" id="IPR005119">
    <property type="entry name" value="LysR_subst-bd"/>
</dbReference>
<dbReference type="GO" id="GO:0003677">
    <property type="term" value="F:DNA binding"/>
    <property type="evidence" value="ECO:0007669"/>
    <property type="project" value="UniProtKB-KW"/>
</dbReference>
<keyword evidence="2" id="KW-0805">Transcription regulation</keyword>
<evidence type="ECO:0000256" key="5">
    <source>
        <dbReference type="ARBA" id="ARBA00023163"/>
    </source>
</evidence>
<evidence type="ECO:0000313" key="8">
    <source>
        <dbReference type="EMBL" id="PEG56389.1"/>
    </source>
</evidence>
<dbReference type="Proteomes" id="UP000220340">
    <property type="component" value="Unassembled WGS sequence"/>
</dbReference>
<dbReference type="AlphaFoldDB" id="A0A1Q4HGJ8"/>
<evidence type="ECO:0000256" key="1">
    <source>
        <dbReference type="ARBA" id="ARBA00009437"/>
    </source>
</evidence>
<feature type="domain" description="HTH lysR-type" evidence="6">
    <location>
        <begin position="2"/>
        <end position="59"/>
    </location>
</feature>
<protein>
    <submittedName>
        <fullName evidence="8">LysR family transcriptional regulator</fullName>
    </submittedName>
</protein>
<keyword evidence="10" id="KW-1185">Reference proteome</keyword>
<dbReference type="PANTHER" id="PTHR30346:SF29">
    <property type="entry name" value="LYSR SUBSTRATE-BINDING"/>
    <property type="match status" value="1"/>
</dbReference>
<keyword evidence="3" id="KW-0238">DNA-binding</keyword>
<name>A0A1Q4HGJ8_9MYCO</name>
<evidence type="ECO:0000256" key="4">
    <source>
        <dbReference type="ARBA" id="ARBA00023159"/>
    </source>
</evidence>
<dbReference type="EMBL" id="MIJD01000126">
    <property type="protein sequence ID" value="OPE53842.1"/>
    <property type="molecule type" value="Genomic_DNA"/>
</dbReference>
<sequence>MLNLQRLIVLHELERRGSLAAVAQSLNYSPSAVSQQLTTLEREVGTALTEPIGRSVRLTDAARILVEHTRVAIAAIESAESELAASVGAVGGSLHIASLQTALLSLLPAVLETLERVHPELHVDVSQRDVSEAASGLLAGTFDVVVGEEYPGGSLPARAGLHRRDLGADEMLLAVPASGPWSAVNSLSEVATAPWALDPVNSAPGRWARATCRDSGFEPDVRFDGVDLLVHLQMVRAGRAVSLVPSLLRAEWAHGVRLVELRGAPSRRLFTLTRSARVAHPAVHAFREALATAFDAQRSVAAGRAF</sequence>
<dbReference type="Pfam" id="PF03466">
    <property type="entry name" value="LysR_substrate"/>
    <property type="match status" value="1"/>
</dbReference>
<gene>
    <name evidence="7" type="ORF">BV510_13475</name>
    <name evidence="8" type="ORF">CRI78_00575</name>
</gene>